<dbReference type="STRING" id="216.LS73_03435"/>
<evidence type="ECO:0000256" key="3">
    <source>
        <dbReference type="ARBA" id="ARBA00022475"/>
    </source>
</evidence>
<evidence type="ECO:0000256" key="8">
    <source>
        <dbReference type="SAM" id="Phobius"/>
    </source>
</evidence>
<evidence type="ECO:0000256" key="5">
    <source>
        <dbReference type="ARBA" id="ARBA00022692"/>
    </source>
</evidence>
<gene>
    <name evidence="10" type="ORF">LS73_004890</name>
    <name evidence="9" type="ORF">NCTC12714_00613</name>
</gene>
<dbReference type="GO" id="GO:0005886">
    <property type="term" value="C:plasma membrane"/>
    <property type="evidence" value="ECO:0007669"/>
    <property type="project" value="UniProtKB-SubCell"/>
</dbReference>
<keyword evidence="4" id="KW-0997">Cell inner membrane</keyword>
<evidence type="ECO:0000313" key="11">
    <source>
        <dbReference type="Proteomes" id="UP000029922"/>
    </source>
</evidence>
<evidence type="ECO:0000256" key="7">
    <source>
        <dbReference type="ARBA" id="ARBA00023136"/>
    </source>
</evidence>
<feature type="transmembrane region" description="Helical" evidence="8">
    <location>
        <begin position="163"/>
        <end position="180"/>
    </location>
</feature>
<dbReference type="EMBL" id="UGJE01000002">
    <property type="protein sequence ID" value="STQ85825.1"/>
    <property type="molecule type" value="Genomic_DNA"/>
</dbReference>
<dbReference type="RefSeq" id="WP_034557599.1">
    <property type="nucleotide sequence ID" value="NZ_FZML01000006.1"/>
</dbReference>
<dbReference type="GO" id="GO:0003333">
    <property type="term" value="P:amino acid transmembrane transport"/>
    <property type="evidence" value="ECO:0007669"/>
    <property type="project" value="InterPro"/>
</dbReference>
<dbReference type="Proteomes" id="UP000029922">
    <property type="component" value="Unassembled WGS sequence"/>
</dbReference>
<dbReference type="Pfam" id="PF03222">
    <property type="entry name" value="Trp_Tyr_perm"/>
    <property type="match status" value="1"/>
</dbReference>
<feature type="transmembrane region" description="Helical" evidence="8">
    <location>
        <begin position="275"/>
        <end position="296"/>
    </location>
</feature>
<dbReference type="EMBL" id="JRPD02000008">
    <property type="protein sequence ID" value="TLE00326.1"/>
    <property type="molecule type" value="Genomic_DNA"/>
</dbReference>
<dbReference type="PANTHER" id="PTHR32195:SF26">
    <property type="entry name" value="TRYPTOPHAN OR TYROSINE TRANSPORTER PROTEIN"/>
    <property type="match status" value="1"/>
</dbReference>
<keyword evidence="3" id="KW-1003">Cell membrane</keyword>
<feature type="transmembrane region" description="Helical" evidence="8">
    <location>
        <begin position="316"/>
        <end position="339"/>
    </location>
</feature>
<dbReference type="OrthoDB" id="2781034at2"/>
<name>A0A099TX96_9HELI</name>
<reference evidence="10 11" key="1">
    <citation type="journal article" date="2014" name="Genome Announc.">
        <title>Draft genome sequences of eight enterohepatic helicobacter species isolated from both laboratory and wild rodents.</title>
        <authorList>
            <person name="Sheh A."/>
            <person name="Shen Z."/>
            <person name="Fox J.G."/>
        </authorList>
    </citation>
    <scope>NUCLEOTIDE SEQUENCE [LARGE SCALE GENOMIC DNA]</scope>
    <source>
        <strain evidence="10 11">ST1</strain>
    </source>
</reference>
<evidence type="ECO:0000256" key="2">
    <source>
        <dbReference type="ARBA" id="ARBA00022448"/>
    </source>
</evidence>
<evidence type="ECO:0000256" key="6">
    <source>
        <dbReference type="ARBA" id="ARBA00022989"/>
    </source>
</evidence>
<organism evidence="9 12">
    <name type="scientific">Helicobacter muridarum</name>
    <dbReference type="NCBI Taxonomy" id="216"/>
    <lineage>
        <taxon>Bacteria</taxon>
        <taxon>Pseudomonadati</taxon>
        <taxon>Campylobacterota</taxon>
        <taxon>Epsilonproteobacteria</taxon>
        <taxon>Campylobacterales</taxon>
        <taxon>Helicobacteraceae</taxon>
        <taxon>Helicobacter</taxon>
    </lineage>
</organism>
<evidence type="ECO:0000256" key="1">
    <source>
        <dbReference type="ARBA" id="ARBA00004429"/>
    </source>
</evidence>
<reference evidence="9 12" key="2">
    <citation type="submission" date="2018-06" db="EMBL/GenBank/DDBJ databases">
        <authorList>
            <consortium name="Pathogen Informatics"/>
            <person name="Doyle S."/>
        </authorList>
    </citation>
    <scope>NUCLEOTIDE SEQUENCE [LARGE SCALE GENOMIC DNA]</scope>
    <source>
        <strain evidence="9 12">NCTC12714</strain>
    </source>
</reference>
<proteinExistence type="predicted"/>
<dbReference type="Proteomes" id="UP000255139">
    <property type="component" value="Unassembled WGS sequence"/>
</dbReference>
<keyword evidence="6 8" id="KW-1133">Transmembrane helix</keyword>
<feature type="transmembrane region" description="Helical" evidence="8">
    <location>
        <begin position="387"/>
        <end position="407"/>
    </location>
</feature>
<protein>
    <submittedName>
        <fullName evidence="10">Amino acid permease</fullName>
    </submittedName>
    <submittedName>
        <fullName evidence="9">Tyrosine-specific transport protein</fullName>
    </submittedName>
</protein>
<keyword evidence="5 8" id="KW-0812">Transmembrane</keyword>
<feature type="transmembrane region" description="Helical" evidence="8">
    <location>
        <begin position="94"/>
        <end position="115"/>
    </location>
</feature>
<feature type="transmembrane region" description="Helical" evidence="8">
    <location>
        <begin position="135"/>
        <end position="156"/>
    </location>
</feature>
<evidence type="ECO:0000313" key="12">
    <source>
        <dbReference type="Proteomes" id="UP000255139"/>
    </source>
</evidence>
<evidence type="ECO:0000313" key="10">
    <source>
        <dbReference type="EMBL" id="TLE00326.1"/>
    </source>
</evidence>
<feature type="transmembrane region" description="Helical" evidence="8">
    <location>
        <begin position="233"/>
        <end position="255"/>
    </location>
</feature>
<feature type="transmembrane region" description="Helical" evidence="8">
    <location>
        <begin position="23"/>
        <end position="44"/>
    </location>
</feature>
<sequence>MKIKEIKQEFVAELKGHPTTKKLTFVEGVAMLVGTNIGIGILSIAHTAKHAGFLPLFFWLIVGGILSTITMLYIAEATLRTKQHLQLTGLSVKYIGPIAKILMFISVAVTAIGALTAYEKASGRIINEIFHIPEMWGSIIFFIPASAVLWLGLKAIGRGEKQVIGIMFAILVVLIISTFFKSKVDFSHALEMHWNWIAIIPIFNTVVFVYSSQYIVPEMARGFSHKPQMLPKAVILGNFITFLMLSLVPLSAIVLDGLENISGVVTISWGKAIGEWAFMIANLFALFAILTSYWGLGGMFITNIADQINKDADNNLNVRFFILLAVVIPPLLLVLFNLVDTIDDALYWPGVVGGIILSFFPILILANSRKHGDLPAAWKVPDFLTSWAVKGTIVFVYLAATLLSIAAKYGVLEKIIG</sequence>
<dbReference type="InterPro" id="IPR018227">
    <property type="entry name" value="Amino_acid_transport_2"/>
</dbReference>
<feature type="transmembrane region" description="Helical" evidence="8">
    <location>
        <begin position="192"/>
        <end position="212"/>
    </location>
</feature>
<dbReference type="Gene3D" id="1.20.1740.10">
    <property type="entry name" value="Amino acid/polyamine transporter I"/>
    <property type="match status" value="1"/>
</dbReference>
<accession>A0A099TX96</accession>
<feature type="transmembrane region" description="Helical" evidence="8">
    <location>
        <begin position="345"/>
        <end position="366"/>
    </location>
</feature>
<keyword evidence="2" id="KW-0813">Transport</keyword>
<dbReference type="PANTHER" id="PTHR32195">
    <property type="entry name" value="OS07G0662800 PROTEIN"/>
    <property type="match status" value="1"/>
</dbReference>
<dbReference type="AlphaFoldDB" id="A0A099TX96"/>
<comment type="subcellular location">
    <subcellularLocation>
        <location evidence="1">Cell inner membrane</location>
        <topology evidence="1">Multi-pass membrane protein</topology>
    </subcellularLocation>
</comment>
<keyword evidence="7 8" id="KW-0472">Membrane</keyword>
<evidence type="ECO:0000313" key="9">
    <source>
        <dbReference type="EMBL" id="STQ85825.1"/>
    </source>
</evidence>
<keyword evidence="12" id="KW-1185">Reference proteome</keyword>
<evidence type="ECO:0000256" key="4">
    <source>
        <dbReference type="ARBA" id="ARBA00022519"/>
    </source>
</evidence>
<feature type="transmembrane region" description="Helical" evidence="8">
    <location>
        <begin position="56"/>
        <end position="74"/>
    </location>
</feature>